<evidence type="ECO:0000256" key="8">
    <source>
        <dbReference type="PROSITE-ProRule" id="PRU01193"/>
    </source>
</evidence>
<dbReference type="AlphaFoldDB" id="A0A1Y6BUQ2"/>
<evidence type="ECO:0000256" key="1">
    <source>
        <dbReference type="ARBA" id="ARBA00004141"/>
    </source>
</evidence>
<dbReference type="SMART" id="SM01091">
    <property type="entry name" value="CorC_HlyC"/>
    <property type="match status" value="1"/>
</dbReference>
<dbReference type="PANTHER" id="PTHR22777">
    <property type="entry name" value="HEMOLYSIN-RELATED"/>
    <property type="match status" value="1"/>
</dbReference>
<dbReference type="InterPro" id="IPR036318">
    <property type="entry name" value="FAD-bd_PCMH-like_sf"/>
</dbReference>
<keyword evidence="2 8" id="KW-0812">Transmembrane</keyword>
<dbReference type="Pfam" id="PF01595">
    <property type="entry name" value="CNNM"/>
    <property type="match status" value="1"/>
</dbReference>
<feature type="domain" description="CBS" evidence="10">
    <location>
        <begin position="276"/>
        <end position="333"/>
    </location>
</feature>
<gene>
    <name evidence="12" type="ORF">SAMN06296036_109107</name>
</gene>
<dbReference type="GO" id="GO:0005886">
    <property type="term" value="C:plasma membrane"/>
    <property type="evidence" value="ECO:0007669"/>
    <property type="project" value="TreeGrafter"/>
</dbReference>
<evidence type="ECO:0000256" key="2">
    <source>
        <dbReference type="ARBA" id="ARBA00022692"/>
    </source>
</evidence>
<evidence type="ECO:0000256" key="9">
    <source>
        <dbReference type="SAM" id="Phobius"/>
    </source>
</evidence>
<accession>A0A1Y6BUQ2</accession>
<dbReference type="InterPro" id="IPR046342">
    <property type="entry name" value="CBS_dom_sf"/>
</dbReference>
<dbReference type="Gene3D" id="3.30.465.10">
    <property type="match status" value="1"/>
</dbReference>
<evidence type="ECO:0000313" key="12">
    <source>
        <dbReference type="EMBL" id="SMF29468.1"/>
    </source>
</evidence>
<sequence>MNSIRPDDWSSLIVIGICLIASAFFSASETAITSLGALKARHLLDQKGKAVAQLRLWLQHPSRVLTTILIFNNLFNILASALASELAGHYFKSQAVGIATGIITFLVLIFGEIVPKSFARANSEKVAIISMAVIGFIYRIFFPVVWMFSELANNVIKLLGSEQSLQPAITEEELEFLIEVGEKAGVLEDTKKNMISGVFDFDETKVREIMTPRTDIIAVEKEESIENSVKLIIQTGHSRLPVYEDRIDNINGVVFAKDLLRLLSDQQKKVTHLTQVMREPLFVPESKPLMEVFKDLKRTKNHMAIIIDEYGGTAGIVTMEDILEEIVGDIQDEFDAEEAEILKIDDDTFDVSGSVNISDFVNYFGLDDSFEKEVEGDVDTIAGWMTQLLGNLPEVGQTMSYGPLTIEVTDVDRHRIERLRVTKGMTNLSEESGS</sequence>
<dbReference type="SUPFAM" id="SSF56176">
    <property type="entry name" value="FAD-binding/transporter-associated domain-like"/>
    <property type="match status" value="1"/>
</dbReference>
<dbReference type="PANTHER" id="PTHR22777:SF17">
    <property type="entry name" value="UPF0053 PROTEIN SLL0260"/>
    <property type="match status" value="1"/>
</dbReference>
<evidence type="ECO:0000256" key="6">
    <source>
        <dbReference type="ARBA" id="ARBA00023136"/>
    </source>
</evidence>
<dbReference type="Pfam" id="PF00571">
    <property type="entry name" value="CBS"/>
    <property type="match status" value="2"/>
</dbReference>
<name>A0A1Y6BUQ2_9BACT</name>
<dbReference type="InterPro" id="IPR044751">
    <property type="entry name" value="Ion_transp-like_CBS"/>
</dbReference>
<evidence type="ECO:0000259" key="11">
    <source>
        <dbReference type="PROSITE" id="PS51846"/>
    </source>
</evidence>
<evidence type="ECO:0000256" key="7">
    <source>
        <dbReference type="PROSITE-ProRule" id="PRU00703"/>
    </source>
</evidence>
<feature type="transmembrane region" description="Helical" evidence="9">
    <location>
        <begin position="95"/>
        <end position="114"/>
    </location>
</feature>
<dbReference type="InterPro" id="IPR002550">
    <property type="entry name" value="CNNM"/>
</dbReference>
<dbReference type="SMART" id="SM00116">
    <property type="entry name" value="CBS"/>
    <property type="match status" value="2"/>
</dbReference>
<dbReference type="CDD" id="cd04590">
    <property type="entry name" value="CBS_pair_CorC_HlyC_assoc"/>
    <property type="match status" value="1"/>
</dbReference>
<organism evidence="12 13">
    <name type="scientific">Pseudobacteriovorax antillogorgiicola</name>
    <dbReference type="NCBI Taxonomy" id="1513793"/>
    <lineage>
        <taxon>Bacteria</taxon>
        <taxon>Pseudomonadati</taxon>
        <taxon>Bdellovibrionota</taxon>
        <taxon>Oligoflexia</taxon>
        <taxon>Oligoflexales</taxon>
        <taxon>Pseudobacteriovoracaceae</taxon>
        <taxon>Pseudobacteriovorax</taxon>
    </lineage>
</organism>
<keyword evidence="5 7" id="KW-0129">CBS domain</keyword>
<evidence type="ECO:0000259" key="10">
    <source>
        <dbReference type="PROSITE" id="PS51371"/>
    </source>
</evidence>
<keyword evidence="13" id="KW-1185">Reference proteome</keyword>
<dbReference type="PROSITE" id="PS51371">
    <property type="entry name" value="CBS"/>
    <property type="match status" value="2"/>
</dbReference>
<protein>
    <submittedName>
        <fullName evidence="12">Hemolysin, contains CBS domains</fullName>
    </submittedName>
</protein>
<dbReference type="Gene3D" id="3.10.580.10">
    <property type="entry name" value="CBS-domain"/>
    <property type="match status" value="1"/>
</dbReference>
<proteinExistence type="predicted"/>
<dbReference type="PROSITE" id="PS51846">
    <property type="entry name" value="CNNM"/>
    <property type="match status" value="1"/>
</dbReference>
<dbReference type="FunFam" id="3.10.580.10:FF:000002">
    <property type="entry name" value="Magnesium/cobalt efflux protein CorC"/>
    <property type="match status" value="1"/>
</dbReference>
<dbReference type="SUPFAM" id="SSF54631">
    <property type="entry name" value="CBS-domain pair"/>
    <property type="match status" value="1"/>
</dbReference>
<feature type="transmembrane region" description="Helical" evidence="9">
    <location>
        <begin position="12"/>
        <end position="38"/>
    </location>
</feature>
<evidence type="ECO:0000313" key="13">
    <source>
        <dbReference type="Proteomes" id="UP000192907"/>
    </source>
</evidence>
<dbReference type="InterPro" id="IPR005170">
    <property type="entry name" value="Transptr-assoc_dom"/>
</dbReference>
<dbReference type="InterPro" id="IPR016169">
    <property type="entry name" value="FAD-bd_PCMH_sub2"/>
</dbReference>
<feature type="domain" description="CBS" evidence="10">
    <location>
        <begin position="210"/>
        <end position="270"/>
    </location>
</feature>
<dbReference type="GO" id="GO:0050660">
    <property type="term" value="F:flavin adenine dinucleotide binding"/>
    <property type="evidence" value="ECO:0007669"/>
    <property type="project" value="InterPro"/>
</dbReference>
<keyword evidence="4 8" id="KW-1133">Transmembrane helix</keyword>
<comment type="subcellular location">
    <subcellularLocation>
        <location evidence="1">Membrane</location>
        <topology evidence="1">Multi-pass membrane protein</topology>
    </subcellularLocation>
</comment>
<dbReference type="RefSeq" id="WP_132319326.1">
    <property type="nucleotide sequence ID" value="NZ_FWZT01000009.1"/>
</dbReference>
<dbReference type="OrthoDB" id="9797674at2"/>
<evidence type="ECO:0000256" key="3">
    <source>
        <dbReference type="ARBA" id="ARBA00022737"/>
    </source>
</evidence>
<dbReference type="Pfam" id="PF03471">
    <property type="entry name" value="CorC_HlyC"/>
    <property type="match status" value="1"/>
</dbReference>
<reference evidence="13" key="1">
    <citation type="submission" date="2017-04" db="EMBL/GenBank/DDBJ databases">
        <authorList>
            <person name="Varghese N."/>
            <person name="Submissions S."/>
        </authorList>
    </citation>
    <scope>NUCLEOTIDE SEQUENCE [LARGE SCALE GENOMIC DNA]</scope>
    <source>
        <strain evidence="13">RKEM611</strain>
    </source>
</reference>
<dbReference type="InterPro" id="IPR000644">
    <property type="entry name" value="CBS_dom"/>
</dbReference>
<dbReference type="EMBL" id="FWZT01000009">
    <property type="protein sequence ID" value="SMF29468.1"/>
    <property type="molecule type" value="Genomic_DNA"/>
</dbReference>
<evidence type="ECO:0000256" key="4">
    <source>
        <dbReference type="ARBA" id="ARBA00022989"/>
    </source>
</evidence>
<dbReference type="STRING" id="1513793.SAMN06296036_109107"/>
<feature type="transmembrane region" description="Helical" evidence="9">
    <location>
        <begin position="126"/>
        <end position="148"/>
    </location>
</feature>
<dbReference type="Proteomes" id="UP000192907">
    <property type="component" value="Unassembled WGS sequence"/>
</dbReference>
<keyword evidence="6 8" id="KW-0472">Membrane</keyword>
<feature type="transmembrane region" description="Helical" evidence="9">
    <location>
        <begin position="64"/>
        <end position="83"/>
    </location>
</feature>
<evidence type="ECO:0000256" key="5">
    <source>
        <dbReference type="ARBA" id="ARBA00023122"/>
    </source>
</evidence>
<keyword evidence="3" id="KW-0677">Repeat</keyword>
<feature type="domain" description="CNNM transmembrane" evidence="11">
    <location>
        <begin position="4"/>
        <end position="191"/>
    </location>
</feature>